<proteinExistence type="predicted"/>
<reference evidence="2 3" key="1">
    <citation type="submission" date="2020-08" db="EMBL/GenBank/DDBJ databases">
        <title>Genomic Encyclopedia of Type Strains, Phase IV (KMG-IV): sequencing the most valuable type-strain genomes for metagenomic binning, comparative biology and taxonomic classification.</title>
        <authorList>
            <person name="Goeker M."/>
        </authorList>
    </citation>
    <scope>NUCLEOTIDE SEQUENCE [LARGE SCALE GENOMIC DNA]</scope>
    <source>
        <strain evidence="2 3">DSM 26575</strain>
    </source>
</reference>
<dbReference type="AlphaFoldDB" id="A0A7W6GAA8"/>
<dbReference type="EMBL" id="JACIDW010000001">
    <property type="protein sequence ID" value="MBB3962426.1"/>
    <property type="molecule type" value="Genomic_DNA"/>
</dbReference>
<feature type="signal peptide" evidence="1">
    <location>
        <begin position="1"/>
        <end position="22"/>
    </location>
</feature>
<protein>
    <recommendedName>
        <fullName evidence="4">Lipoprotein</fullName>
    </recommendedName>
</protein>
<comment type="caution">
    <text evidence="2">The sequence shown here is derived from an EMBL/GenBank/DDBJ whole genome shotgun (WGS) entry which is preliminary data.</text>
</comment>
<accession>A0A7W6GAA8</accession>
<dbReference type="PROSITE" id="PS51257">
    <property type="entry name" value="PROKAR_LIPOPROTEIN"/>
    <property type="match status" value="1"/>
</dbReference>
<feature type="chain" id="PRO_5031114232" description="Lipoprotein" evidence="1">
    <location>
        <begin position="23"/>
        <end position="60"/>
    </location>
</feature>
<keyword evidence="1" id="KW-0732">Signal</keyword>
<organism evidence="2 3">
    <name type="scientific">Rhizobium metallidurans</name>
    <dbReference type="NCBI Taxonomy" id="1265931"/>
    <lineage>
        <taxon>Bacteria</taxon>
        <taxon>Pseudomonadati</taxon>
        <taxon>Pseudomonadota</taxon>
        <taxon>Alphaproteobacteria</taxon>
        <taxon>Hyphomicrobiales</taxon>
        <taxon>Rhizobiaceae</taxon>
        <taxon>Rhizobium/Agrobacterium group</taxon>
        <taxon>Rhizobium</taxon>
    </lineage>
</organism>
<keyword evidence="3" id="KW-1185">Reference proteome</keyword>
<name>A0A7W6GAA8_9HYPH</name>
<evidence type="ECO:0008006" key="4">
    <source>
        <dbReference type="Google" id="ProtNLM"/>
    </source>
</evidence>
<evidence type="ECO:0000313" key="3">
    <source>
        <dbReference type="Proteomes" id="UP000582090"/>
    </source>
</evidence>
<evidence type="ECO:0000256" key="1">
    <source>
        <dbReference type="SAM" id="SignalP"/>
    </source>
</evidence>
<sequence>MRAVHRFVSAGAVIILAVLASACTTGANYNAADNYYNPRTSVNPACADGFRPTNNWTCSY</sequence>
<gene>
    <name evidence="2" type="ORF">GGQ67_000044</name>
</gene>
<dbReference type="Proteomes" id="UP000582090">
    <property type="component" value="Unassembled WGS sequence"/>
</dbReference>
<evidence type="ECO:0000313" key="2">
    <source>
        <dbReference type="EMBL" id="MBB3962426.1"/>
    </source>
</evidence>